<accession>A0A673TLC0</accession>
<keyword evidence="3" id="KW-0067">ATP-binding</keyword>
<evidence type="ECO:0000313" key="7">
    <source>
        <dbReference type="Ensembl" id="ENSSSUP00005009836.1"/>
    </source>
</evidence>
<feature type="compositionally biased region" description="Low complexity" evidence="6">
    <location>
        <begin position="1"/>
        <end position="11"/>
    </location>
</feature>
<dbReference type="InterPro" id="IPR037171">
    <property type="entry name" value="NagB/RpiA_transferase-like"/>
</dbReference>
<feature type="region of interest" description="Disordered" evidence="6">
    <location>
        <begin position="1"/>
        <end position="229"/>
    </location>
</feature>
<dbReference type="OMA" id="YWREAGG"/>
<dbReference type="SUPFAM" id="SSF100950">
    <property type="entry name" value="NagB/RpiA/CoA transferase-like"/>
    <property type="match status" value="1"/>
</dbReference>
<dbReference type="AlphaFoldDB" id="A0A673TLC0"/>
<dbReference type="Ensembl" id="ENSSSUT00005011283.1">
    <property type="protein sequence ID" value="ENSSSUP00005009836.1"/>
    <property type="gene ID" value="ENSSSUG00005006345.1"/>
</dbReference>
<evidence type="ECO:0000256" key="1">
    <source>
        <dbReference type="ARBA" id="ARBA00010638"/>
    </source>
</evidence>
<feature type="compositionally biased region" description="Pro residues" evidence="6">
    <location>
        <begin position="34"/>
        <end position="61"/>
    </location>
</feature>
<evidence type="ECO:0000256" key="4">
    <source>
        <dbReference type="ARBA" id="ARBA00036539"/>
    </source>
</evidence>
<evidence type="ECO:0000313" key="8">
    <source>
        <dbReference type="Proteomes" id="UP000472268"/>
    </source>
</evidence>
<feature type="compositionally biased region" description="Gly residues" evidence="6">
    <location>
        <begin position="182"/>
        <end position="192"/>
    </location>
</feature>
<dbReference type="InterPro" id="IPR024185">
    <property type="entry name" value="FTHF_cligase-like_sf"/>
</dbReference>
<evidence type="ECO:0000256" key="3">
    <source>
        <dbReference type="ARBA" id="ARBA00022840"/>
    </source>
</evidence>
<reference evidence="7 8" key="1">
    <citation type="submission" date="2019-05" db="EMBL/GenBank/DDBJ databases">
        <title>A Chromosome-scale Meerkat (S. suricatta) Genome Assembly.</title>
        <authorList>
            <person name="Dudchenko O."/>
            <person name="Lieberman Aiden E."/>
            <person name="Tung J."/>
            <person name="Barreiro L.B."/>
            <person name="Clutton-Brock T.H."/>
        </authorList>
    </citation>
    <scope>NUCLEOTIDE SEQUENCE [LARGE SCALE GENOMIC DNA]</scope>
</reference>
<reference evidence="7" key="3">
    <citation type="submission" date="2025-09" db="UniProtKB">
        <authorList>
            <consortium name="Ensembl"/>
        </authorList>
    </citation>
    <scope>IDENTIFICATION</scope>
</reference>
<dbReference type="InterPro" id="IPR002698">
    <property type="entry name" value="FTHF_cligase"/>
</dbReference>
<reference evidence="7" key="2">
    <citation type="submission" date="2025-08" db="UniProtKB">
        <authorList>
            <consortium name="Ensembl"/>
        </authorList>
    </citation>
    <scope>IDENTIFICATION</scope>
</reference>
<dbReference type="GO" id="GO:0005739">
    <property type="term" value="C:mitochondrion"/>
    <property type="evidence" value="ECO:0007669"/>
    <property type="project" value="TreeGrafter"/>
</dbReference>
<dbReference type="GO" id="GO:0030272">
    <property type="term" value="F:5-formyltetrahydrofolate cyclo-ligase activity"/>
    <property type="evidence" value="ECO:0007669"/>
    <property type="project" value="UniProtKB-EC"/>
</dbReference>
<organism evidence="7 8">
    <name type="scientific">Suricata suricatta</name>
    <name type="common">Meerkat</name>
    <dbReference type="NCBI Taxonomy" id="37032"/>
    <lineage>
        <taxon>Eukaryota</taxon>
        <taxon>Metazoa</taxon>
        <taxon>Chordata</taxon>
        <taxon>Craniata</taxon>
        <taxon>Vertebrata</taxon>
        <taxon>Euteleostomi</taxon>
        <taxon>Mammalia</taxon>
        <taxon>Eutheria</taxon>
        <taxon>Laurasiatheria</taxon>
        <taxon>Carnivora</taxon>
        <taxon>Feliformia</taxon>
        <taxon>Herpestidae</taxon>
        <taxon>Suricata</taxon>
    </lineage>
</organism>
<protein>
    <recommendedName>
        <fullName evidence="5">5-formyltetrahydrofolate cyclo-ligase</fullName>
        <ecNumber evidence="5">6.3.3.2</ecNumber>
    </recommendedName>
</protein>
<feature type="compositionally biased region" description="Pro residues" evidence="6">
    <location>
        <begin position="84"/>
        <end position="101"/>
    </location>
</feature>
<dbReference type="PANTHER" id="PTHR23407">
    <property type="entry name" value="ATPASE INHIBITOR/5-FORMYLTETRAHYDROFOLATE CYCLO-LIGASE"/>
    <property type="match status" value="1"/>
</dbReference>
<dbReference type="Gene3D" id="3.40.50.10420">
    <property type="entry name" value="NagB/RpiA/CoA transferase-like"/>
    <property type="match status" value="1"/>
</dbReference>
<keyword evidence="2" id="KW-0547">Nucleotide-binding</keyword>
<keyword evidence="8" id="KW-1185">Reference proteome</keyword>
<evidence type="ECO:0000256" key="2">
    <source>
        <dbReference type="ARBA" id="ARBA00022741"/>
    </source>
</evidence>
<dbReference type="GO" id="GO:0005524">
    <property type="term" value="F:ATP binding"/>
    <property type="evidence" value="ECO:0007669"/>
    <property type="project" value="UniProtKB-KW"/>
</dbReference>
<dbReference type="Pfam" id="PF01812">
    <property type="entry name" value="5-FTHF_cyc-lig"/>
    <property type="match status" value="1"/>
</dbReference>
<dbReference type="GO" id="GO:0035999">
    <property type="term" value="P:tetrahydrofolate interconversion"/>
    <property type="evidence" value="ECO:0007669"/>
    <property type="project" value="TreeGrafter"/>
</dbReference>
<sequence>MGQARAGSRGHAAARSRPRRAEEQPPRSRAEPGLQPPSLNPDPAPDPPPGCTDPGLCPGPSPGMHRARTLTRSLPRDARNPNSDPEPPPGCTEPGPCPGPSPGMLCVGTPHPLLDCVEPGPSPTVSRRPPPSPRGPRRAQTLPFPSAAPTHPRGPGGARPGAGGVLGAGRRRRGSGDEHRGGAGPRDGGGGGREQRQAEPAGRTEAASAGDERRGAAASVPPPGPEGGLDLIFMPGLGFDKHGNRLGRGKGYYDAYLTRCLQQQRGAKPYTMALAFREQMCLQVPVDEHDVRVDEVLYEDSA</sequence>
<feature type="compositionally biased region" description="Basic and acidic residues" evidence="6">
    <location>
        <begin position="19"/>
        <end position="30"/>
    </location>
</feature>
<proteinExistence type="inferred from homology"/>
<feature type="compositionally biased region" description="Gly residues" evidence="6">
    <location>
        <begin position="154"/>
        <end position="167"/>
    </location>
</feature>
<dbReference type="Proteomes" id="UP000472268">
    <property type="component" value="Chromosome 9"/>
</dbReference>
<comment type="similarity">
    <text evidence="1">Belongs to the 5-formyltetrahydrofolate cyclo-ligase family.</text>
</comment>
<comment type="catalytic activity">
    <reaction evidence="4">
        <text>(6S)-5-formyl-5,6,7,8-tetrahydrofolate + ATP = (6R)-5,10-methenyltetrahydrofolate + ADP + phosphate</text>
        <dbReference type="Rhea" id="RHEA:10488"/>
        <dbReference type="ChEBI" id="CHEBI:30616"/>
        <dbReference type="ChEBI" id="CHEBI:43474"/>
        <dbReference type="ChEBI" id="CHEBI:57455"/>
        <dbReference type="ChEBI" id="CHEBI:57457"/>
        <dbReference type="ChEBI" id="CHEBI:456216"/>
        <dbReference type="EC" id="6.3.3.2"/>
    </reaction>
</comment>
<evidence type="ECO:0000256" key="6">
    <source>
        <dbReference type="SAM" id="MobiDB-lite"/>
    </source>
</evidence>
<dbReference type="GO" id="GO:0009396">
    <property type="term" value="P:folic acid-containing compound biosynthetic process"/>
    <property type="evidence" value="ECO:0007669"/>
    <property type="project" value="TreeGrafter"/>
</dbReference>
<dbReference type="PANTHER" id="PTHR23407:SF1">
    <property type="entry name" value="5-FORMYLTETRAHYDROFOLATE CYCLO-LIGASE"/>
    <property type="match status" value="1"/>
</dbReference>
<evidence type="ECO:0000256" key="5">
    <source>
        <dbReference type="ARBA" id="ARBA00038966"/>
    </source>
</evidence>
<dbReference type="EC" id="6.3.3.2" evidence="5"/>
<name>A0A673TLC0_SURSU</name>